<dbReference type="SMART" id="SM00509">
    <property type="entry name" value="TFS2N"/>
    <property type="match status" value="1"/>
</dbReference>
<evidence type="ECO:0000256" key="3">
    <source>
        <dbReference type="PROSITE-ProRule" id="PRU00649"/>
    </source>
</evidence>
<protein>
    <recommendedName>
        <fullName evidence="5">TFIIS N-terminal domain-containing protein</fullName>
    </recommendedName>
</protein>
<feature type="domain" description="TFIIS N-terminal" evidence="5">
    <location>
        <begin position="7"/>
        <end position="81"/>
    </location>
</feature>
<evidence type="ECO:0000256" key="2">
    <source>
        <dbReference type="ARBA" id="ARBA00023242"/>
    </source>
</evidence>
<dbReference type="PANTHER" id="PTHR15141:SF76">
    <property type="entry name" value="TRANSCRIPTION ELONGATION FACTOR B POLYPEPTIDE 3"/>
    <property type="match status" value="1"/>
</dbReference>
<accession>A0A1Y3AWU1</accession>
<name>A0A1Y3AWU1_EURMA</name>
<comment type="caution">
    <text evidence="6">The sequence shown here is derived from an EMBL/GenBank/DDBJ whole genome shotgun (WGS) entry which is preliminary data.</text>
</comment>
<evidence type="ECO:0000256" key="4">
    <source>
        <dbReference type="SAM" id="MobiDB-lite"/>
    </source>
</evidence>
<evidence type="ECO:0000256" key="1">
    <source>
        <dbReference type="ARBA" id="ARBA00004123"/>
    </source>
</evidence>
<dbReference type="InterPro" id="IPR051870">
    <property type="entry name" value="Elongin-A_domain"/>
</dbReference>
<comment type="subcellular location">
    <subcellularLocation>
        <location evidence="1 3">Nucleus</location>
    </subcellularLocation>
</comment>
<dbReference type="Proteomes" id="UP000194236">
    <property type="component" value="Unassembled WGS sequence"/>
</dbReference>
<feature type="non-terminal residue" evidence="6">
    <location>
        <position position="105"/>
    </location>
</feature>
<evidence type="ECO:0000313" key="6">
    <source>
        <dbReference type="EMBL" id="OTF72103.1"/>
    </source>
</evidence>
<dbReference type="AlphaFoldDB" id="A0A1Y3AWU1"/>
<dbReference type="SUPFAM" id="SSF47676">
    <property type="entry name" value="Conserved domain common to transcription factors TFIIS, elongin A, CRSP70"/>
    <property type="match status" value="1"/>
</dbReference>
<dbReference type="Gene3D" id="1.20.930.10">
    <property type="entry name" value="Conserved domain common to transcription factors TFIIS, elongin A, CRSP70"/>
    <property type="match status" value="1"/>
</dbReference>
<evidence type="ECO:0000259" key="5">
    <source>
        <dbReference type="PROSITE" id="PS51319"/>
    </source>
</evidence>
<dbReference type="InterPro" id="IPR003617">
    <property type="entry name" value="TFIIS/CRSP70_N_sub"/>
</dbReference>
<dbReference type="EMBL" id="MUJZ01057928">
    <property type="protein sequence ID" value="OTF72103.1"/>
    <property type="molecule type" value="Genomic_DNA"/>
</dbReference>
<feature type="compositionally biased region" description="Acidic residues" evidence="4">
    <location>
        <begin position="87"/>
        <end position="105"/>
    </location>
</feature>
<dbReference type="GO" id="GO:0005634">
    <property type="term" value="C:nucleus"/>
    <property type="evidence" value="ECO:0007669"/>
    <property type="project" value="UniProtKB-SubCell"/>
</dbReference>
<proteinExistence type="predicted"/>
<dbReference type="Pfam" id="PF08711">
    <property type="entry name" value="Med26"/>
    <property type="match status" value="1"/>
</dbReference>
<dbReference type="PROSITE" id="PS51319">
    <property type="entry name" value="TFIIS_N"/>
    <property type="match status" value="1"/>
</dbReference>
<dbReference type="OrthoDB" id="21513at2759"/>
<evidence type="ECO:0000313" key="7">
    <source>
        <dbReference type="Proteomes" id="UP000194236"/>
    </source>
</evidence>
<dbReference type="PANTHER" id="PTHR15141">
    <property type="entry name" value="TRANSCRIPTION ELONGATION FACTOR B POLYPEPTIDE 3"/>
    <property type="match status" value="1"/>
</dbReference>
<dbReference type="InterPro" id="IPR017923">
    <property type="entry name" value="TFIIS_N"/>
</dbReference>
<gene>
    <name evidence="6" type="ORF">BLA29_013398</name>
</gene>
<organism evidence="6 7">
    <name type="scientific">Euroglyphus maynei</name>
    <name type="common">Mayne's house dust mite</name>
    <dbReference type="NCBI Taxonomy" id="6958"/>
    <lineage>
        <taxon>Eukaryota</taxon>
        <taxon>Metazoa</taxon>
        <taxon>Ecdysozoa</taxon>
        <taxon>Arthropoda</taxon>
        <taxon>Chelicerata</taxon>
        <taxon>Arachnida</taxon>
        <taxon>Acari</taxon>
        <taxon>Acariformes</taxon>
        <taxon>Sarcoptiformes</taxon>
        <taxon>Astigmata</taxon>
        <taxon>Psoroptidia</taxon>
        <taxon>Analgoidea</taxon>
        <taxon>Pyroglyphidae</taxon>
        <taxon>Pyroglyphinae</taxon>
        <taxon>Euroglyphus</taxon>
    </lineage>
</organism>
<sequence>MSDKHVETVNHLKKKLDKGVSFEKTMHILYKLQKIPISFQLLEETGIGYKLRELSKQEKNNDVGKTAKLLIMAWKQSLEEEQKRQEDEEENDDDGVEQDDDNSEH</sequence>
<keyword evidence="2 3" id="KW-0539">Nucleus</keyword>
<reference evidence="6 7" key="1">
    <citation type="submission" date="2017-03" db="EMBL/GenBank/DDBJ databases">
        <title>Genome Survey of Euroglyphus maynei.</title>
        <authorList>
            <person name="Arlian L.G."/>
            <person name="Morgan M.S."/>
            <person name="Rider S.D."/>
        </authorList>
    </citation>
    <scope>NUCLEOTIDE SEQUENCE [LARGE SCALE GENOMIC DNA]</scope>
    <source>
        <strain evidence="6">Arlian Lab</strain>
        <tissue evidence="6">Whole body</tissue>
    </source>
</reference>
<keyword evidence="7" id="KW-1185">Reference proteome</keyword>
<dbReference type="InterPro" id="IPR035441">
    <property type="entry name" value="TFIIS/LEDGF_dom_sf"/>
</dbReference>
<feature type="region of interest" description="Disordered" evidence="4">
    <location>
        <begin position="79"/>
        <end position="105"/>
    </location>
</feature>